<keyword evidence="1" id="KW-1133">Transmembrane helix</keyword>
<proteinExistence type="predicted"/>
<accession>A0A377HHT4</accession>
<dbReference type="RefSeq" id="WP_147287436.1">
    <property type="nucleotide sequence ID" value="NZ_UGGP01000003.1"/>
</dbReference>
<dbReference type="AlphaFoldDB" id="A0A377HHT4"/>
<protein>
    <submittedName>
        <fullName evidence="2">Uncharacterized protein</fullName>
    </submittedName>
</protein>
<evidence type="ECO:0000256" key="1">
    <source>
        <dbReference type="SAM" id="Phobius"/>
    </source>
</evidence>
<evidence type="ECO:0000313" key="3">
    <source>
        <dbReference type="Proteomes" id="UP000254060"/>
    </source>
</evidence>
<keyword evidence="1" id="KW-0812">Transmembrane</keyword>
<organism evidence="2 3">
    <name type="scientific">Exiguobacterium aurantiacum</name>
    <dbReference type="NCBI Taxonomy" id="33987"/>
    <lineage>
        <taxon>Bacteria</taxon>
        <taxon>Bacillati</taxon>
        <taxon>Bacillota</taxon>
        <taxon>Bacilli</taxon>
        <taxon>Bacillales</taxon>
        <taxon>Bacillales Family XII. Incertae Sedis</taxon>
        <taxon>Exiguobacterium</taxon>
    </lineage>
</organism>
<sequence length="162" mass="18899">MGYILWLILPIVLLLGSNVYFSYKMFENSKELNKSRTENEIENEEISKIYFPSSLVKMSSSKKSSSLVYGWLTEECRGCREMIEELKNNSLSNGMEYANLTIFYHGNTEVFDKLKTTIDVIDVRELISKEEMGKMLKYSPVFFTLDEKNRLIKTSFSPSEYM</sequence>
<gene>
    <name evidence="2" type="ORF">NCTC13163_03255</name>
</gene>
<name>A0A377HHT4_9BACL</name>
<feature type="transmembrane region" description="Helical" evidence="1">
    <location>
        <begin position="6"/>
        <end position="26"/>
    </location>
</feature>
<reference evidence="2 3" key="1">
    <citation type="submission" date="2018-06" db="EMBL/GenBank/DDBJ databases">
        <authorList>
            <consortium name="Pathogen Informatics"/>
            <person name="Doyle S."/>
        </authorList>
    </citation>
    <scope>NUCLEOTIDE SEQUENCE [LARGE SCALE GENOMIC DNA]</scope>
    <source>
        <strain evidence="2 3">NCTC13163</strain>
    </source>
</reference>
<evidence type="ECO:0000313" key="2">
    <source>
        <dbReference type="EMBL" id="STO53274.1"/>
    </source>
</evidence>
<dbReference type="EMBL" id="UGGP01000003">
    <property type="protein sequence ID" value="STO53274.1"/>
    <property type="molecule type" value="Genomic_DNA"/>
</dbReference>
<keyword evidence="1" id="KW-0472">Membrane</keyword>
<dbReference type="Proteomes" id="UP000254060">
    <property type="component" value="Unassembled WGS sequence"/>
</dbReference>